<dbReference type="RefSeq" id="WP_073589743.1">
    <property type="nucleotide sequence ID" value="NZ_FRFD01000009.1"/>
</dbReference>
<dbReference type="PIRSF" id="PIRSF038959">
    <property type="entry name" value="SdpI"/>
    <property type="match status" value="1"/>
</dbReference>
<dbReference type="Proteomes" id="UP000184612">
    <property type="component" value="Unassembled WGS sequence"/>
</dbReference>
<dbReference type="Pfam" id="PF13630">
    <property type="entry name" value="SdpI"/>
    <property type="match status" value="1"/>
</dbReference>
<dbReference type="PANTHER" id="PTHR37810:SF5">
    <property type="entry name" value="IMMUNITY PROTEIN SDPI"/>
    <property type="match status" value="1"/>
</dbReference>
<dbReference type="STRING" id="1121345.SAMN02745217_03084"/>
<sequence length="210" mass="24039">MSKRTHIILWIATLLSYIGILIVYRKLPQTVPIHWDSNWEANGYADKRFMFLIGALPAILNGFFYILKDIDPRRKNYDPKTYGIIRASIVVLTIFFTWVTVVAALKVDLDFKLFVPAGLGIAFLVIGNYLPKVKNNFFMGIKNPWTLSDDSVWRKTHKAGGYFFIALGILMLPIGVIKERTYSQVVFGLLLAGVIAINVYSYILYKRDHK</sequence>
<gene>
    <name evidence="3" type="ORF">SAMN02745217_03084</name>
</gene>
<dbReference type="AlphaFoldDB" id="A0A1M7YF25"/>
<dbReference type="OrthoDB" id="9808690at2"/>
<reference evidence="3 4" key="1">
    <citation type="submission" date="2016-12" db="EMBL/GenBank/DDBJ databases">
        <authorList>
            <person name="Song W.-J."/>
            <person name="Kurnit D.M."/>
        </authorList>
    </citation>
    <scope>NUCLEOTIDE SEQUENCE [LARGE SCALE GENOMIC DNA]</scope>
    <source>
        <strain evidence="3 4">DSM 12503</strain>
    </source>
</reference>
<evidence type="ECO:0000259" key="2">
    <source>
        <dbReference type="Pfam" id="PF07853"/>
    </source>
</evidence>
<feature type="transmembrane region" description="Helical" evidence="1">
    <location>
        <begin position="49"/>
        <end position="67"/>
    </location>
</feature>
<evidence type="ECO:0000313" key="3">
    <source>
        <dbReference type="EMBL" id="SHO51244.1"/>
    </source>
</evidence>
<feature type="domain" description="DUF1648" evidence="2">
    <location>
        <begin position="13"/>
        <end position="53"/>
    </location>
</feature>
<dbReference type="EMBL" id="FRFD01000009">
    <property type="protein sequence ID" value="SHO51244.1"/>
    <property type="molecule type" value="Genomic_DNA"/>
</dbReference>
<dbReference type="InterPro" id="IPR026272">
    <property type="entry name" value="SdpI"/>
</dbReference>
<dbReference type="InterPro" id="IPR012867">
    <property type="entry name" value="DUF1648"/>
</dbReference>
<protein>
    <submittedName>
        <fullName evidence="3">Uncharacterized membrane protein</fullName>
    </submittedName>
</protein>
<keyword evidence="4" id="KW-1185">Reference proteome</keyword>
<feature type="transmembrane region" description="Helical" evidence="1">
    <location>
        <begin position="7"/>
        <end position="24"/>
    </location>
</feature>
<feature type="transmembrane region" description="Helical" evidence="1">
    <location>
        <begin position="111"/>
        <end position="130"/>
    </location>
</feature>
<keyword evidence="1" id="KW-0812">Transmembrane</keyword>
<proteinExistence type="predicted"/>
<dbReference type="GO" id="GO:0009636">
    <property type="term" value="P:response to toxic substance"/>
    <property type="evidence" value="ECO:0007669"/>
    <property type="project" value="TreeGrafter"/>
</dbReference>
<keyword evidence="1" id="KW-0472">Membrane</keyword>
<evidence type="ECO:0000256" key="1">
    <source>
        <dbReference type="SAM" id="Phobius"/>
    </source>
</evidence>
<accession>A0A1M7YF25</accession>
<name>A0A1M7YF25_9FIRM</name>
<dbReference type="PANTHER" id="PTHR37810">
    <property type="entry name" value="IMMUNITY PROTEIN SDPI"/>
    <property type="match status" value="1"/>
</dbReference>
<dbReference type="InterPro" id="IPR025962">
    <property type="entry name" value="SdpI/YhfL"/>
</dbReference>
<feature type="transmembrane region" description="Helical" evidence="1">
    <location>
        <begin position="183"/>
        <end position="205"/>
    </location>
</feature>
<feature type="transmembrane region" description="Helical" evidence="1">
    <location>
        <begin position="159"/>
        <end position="177"/>
    </location>
</feature>
<feature type="transmembrane region" description="Helical" evidence="1">
    <location>
        <begin position="87"/>
        <end position="105"/>
    </location>
</feature>
<organism evidence="3 4">
    <name type="scientific">Anaerocolumna xylanovorans DSM 12503</name>
    <dbReference type="NCBI Taxonomy" id="1121345"/>
    <lineage>
        <taxon>Bacteria</taxon>
        <taxon>Bacillati</taxon>
        <taxon>Bacillota</taxon>
        <taxon>Clostridia</taxon>
        <taxon>Lachnospirales</taxon>
        <taxon>Lachnospiraceae</taxon>
        <taxon>Anaerocolumna</taxon>
    </lineage>
</organism>
<evidence type="ECO:0000313" key="4">
    <source>
        <dbReference type="Proteomes" id="UP000184612"/>
    </source>
</evidence>
<keyword evidence="1" id="KW-1133">Transmembrane helix</keyword>
<dbReference type="Pfam" id="PF07853">
    <property type="entry name" value="DUF1648"/>
    <property type="match status" value="1"/>
</dbReference>